<dbReference type="EMBL" id="CP063849">
    <property type="protein sequence ID" value="QOY85682.1"/>
    <property type="molecule type" value="Genomic_DNA"/>
</dbReference>
<proteinExistence type="predicted"/>
<protein>
    <submittedName>
        <fullName evidence="2">Uncharacterized protein</fullName>
    </submittedName>
</protein>
<organism evidence="2 3">
    <name type="scientific">Paludibaculum fermentans</name>
    <dbReference type="NCBI Taxonomy" id="1473598"/>
    <lineage>
        <taxon>Bacteria</taxon>
        <taxon>Pseudomonadati</taxon>
        <taxon>Acidobacteriota</taxon>
        <taxon>Terriglobia</taxon>
        <taxon>Bryobacterales</taxon>
        <taxon>Bryobacteraceae</taxon>
        <taxon>Paludibaculum</taxon>
    </lineage>
</organism>
<keyword evidence="3" id="KW-1185">Reference proteome</keyword>
<sequence>MKKPKPLEIKEDRSLQARRRARQAVGTVKPARVITPKVLKDPRHKKSQLDDPES</sequence>
<dbReference type="AlphaFoldDB" id="A0A7S7NL75"/>
<feature type="compositionally biased region" description="Basic and acidic residues" evidence="1">
    <location>
        <begin position="1"/>
        <end position="15"/>
    </location>
</feature>
<dbReference type="RefSeq" id="WP_194447352.1">
    <property type="nucleotide sequence ID" value="NZ_CP063849.1"/>
</dbReference>
<accession>A0A7S7NL75</accession>
<dbReference type="Proteomes" id="UP000593892">
    <property type="component" value="Chromosome"/>
</dbReference>
<dbReference type="KEGG" id="pfer:IRI77_23015"/>
<evidence type="ECO:0000313" key="3">
    <source>
        <dbReference type="Proteomes" id="UP000593892"/>
    </source>
</evidence>
<name>A0A7S7NL75_PALFE</name>
<evidence type="ECO:0000256" key="1">
    <source>
        <dbReference type="SAM" id="MobiDB-lite"/>
    </source>
</evidence>
<evidence type="ECO:0000313" key="2">
    <source>
        <dbReference type="EMBL" id="QOY85682.1"/>
    </source>
</evidence>
<feature type="region of interest" description="Disordered" evidence="1">
    <location>
        <begin position="1"/>
        <end position="54"/>
    </location>
</feature>
<reference evidence="2 3" key="1">
    <citation type="submission" date="2020-10" db="EMBL/GenBank/DDBJ databases">
        <title>Complete genome sequence of Paludibaculum fermentans P105T, a facultatively anaerobic acidobacterium capable of dissimilatory Fe(III) reduction.</title>
        <authorList>
            <person name="Dedysh S.N."/>
            <person name="Beletsky A.V."/>
            <person name="Kulichevskaya I.S."/>
            <person name="Mardanov A.V."/>
            <person name="Ravin N.V."/>
        </authorList>
    </citation>
    <scope>NUCLEOTIDE SEQUENCE [LARGE SCALE GENOMIC DNA]</scope>
    <source>
        <strain evidence="2 3">P105</strain>
    </source>
</reference>
<gene>
    <name evidence="2" type="ORF">IRI77_23015</name>
</gene>